<keyword evidence="2" id="KW-0472">Membrane</keyword>
<dbReference type="Proteomes" id="UP001165074">
    <property type="component" value="Unassembled WGS sequence"/>
</dbReference>
<protein>
    <submittedName>
        <fullName evidence="3">Sugar kinase</fullName>
    </submittedName>
</protein>
<dbReference type="InterPro" id="IPR000600">
    <property type="entry name" value="ROK"/>
</dbReference>
<name>A0A9W6RIW5_9ACTN</name>
<evidence type="ECO:0000313" key="5">
    <source>
        <dbReference type="Proteomes" id="UP001165074"/>
    </source>
</evidence>
<sequence>MRMTARPENVHQTRLLRLLRDEGARSRAELGDVVHLSRSKLAVELDRLVELGLVEPAGLAASRGGRRSNIVRLSRHLRLIGIDIGATSIDVAVTDGGLEILGHVSMPCNVREGPDVVLDHALDLVGKLRGQGLIDEIHGAGIGVPGPVSFREGVPVVPPIMPGWDRFPVREVISQKLGCPVLVDNDVNLMALGEVHAGLARSAEDFLLVKIGTGVGCGIVVDGRIYRGMSGSAGDIGHIRVDDNGPTCVCGNTGCLEAYFSGAALARDALAAARSGRSAFFAQRLEQAGALTALDVADAVAAGDPVGVRMVREGGRRVGQVLAGLISFFNPGLVVIGGGVAGLGHVLLAEIRSVVYRRSPPLATGNLPIVLSELGDTAGVLGATRLISDHIFSAT</sequence>
<dbReference type="AlphaFoldDB" id="A0A9W6RIW5"/>
<dbReference type="Gene3D" id="1.10.10.10">
    <property type="entry name" value="Winged helix-like DNA-binding domain superfamily/Winged helix DNA-binding domain"/>
    <property type="match status" value="1"/>
</dbReference>
<dbReference type="EMBL" id="BSTJ01000004">
    <property type="protein sequence ID" value="GLY75645.1"/>
    <property type="molecule type" value="Genomic_DNA"/>
</dbReference>
<dbReference type="RefSeq" id="WP_285572117.1">
    <property type="nucleotide sequence ID" value="NZ_BSTJ01000004.1"/>
</dbReference>
<dbReference type="SUPFAM" id="SSF53067">
    <property type="entry name" value="Actin-like ATPase domain"/>
    <property type="match status" value="1"/>
</dbReference>
<dbReference type="InterPro" id="IPR036390">
    <property type="entry name" value="WH_DNA-bd_sf"/>
</dbReference>
<gene>
    <name evidence="3" type="ORF">Airi01_039120</name>
    <name evidence="4" type="ORF">Airi02_032130</name>
</gene>
<reference evidence="4" key="2">
    <citation type="submission" date="2023-03" db="EMBL/GenBank/DDBJ databases">
        <title>Actinoallomurus iriomotensis NBRC 103684.</title>
        <authorList>
            <person name="Ichikawa N."/>
            <person name="Sato H."/>
            <person name="Tonouchi N."/>
        </authorList>
    </citation>
    <scope>NUCLEOTIDE SEQUENCE</scope>
    <source>
        <strain evidence="4">NBRC 103684</strain>
    </source>
</reference>
<evidence type="ECO:0000256" key="2">
    <source>
        <dbReference type="SAM" id="Phobius"/>
    </source>
</evidence>
<dbReference type="GO" id="GO:0016301">
    <property type="term" value="F:kinase activity"/>
    <property type="evidence" value="ECO:0007669"/>
    <property type="project" value="UniProtKB-KW"/>
</dbReference>
<dbReference type="InterPro" id="IPR049874">
    <property type="entry name" value="ROK_cs"/>
</dbReference>
<keyword evidence="2" id="KW-1133">Transmembrane helix</keyword>
<evidence type="ECO:0000313" key="4">
    <source>
        <dbReference type="EMBL" id="GLY85284.1"/>
    </source>
</evidence>
<dbReference type="InterPro" id="IPR043129">
    <property type="entry name" value="ATPase_NBD"/>
</dbReference>
<dbReference type="InterPro" id="IPR036388">
    <property type="entry name" value="WH-like_DNA-bd_sf"/>
</dbReference>
<comment type="similarity">
    <text evidence="1">Belongs to the ROK (NagC/XylR) family.</text>
</comment>
<dbReference type="CDD" id="cd23763">
    <property type="entry name" value="ASKHA_ATPase_ROK"/>
    <property type="match status" value="1"/>
</dbReference>
<dbReference type="Proteomes" id="UP001165135">
    <property type="component" value="Unassembled WGS sequence"/>
</dbReference>
<keyword evidence="3" id="KW-0808">Transferase</keyword>
<dbReference type="EMBL" id="BSTK01000004">
    <property type="protein sequence ID" value="GLY85284.1"/>
    <property type="molecule type" value="Genomic_DNA"/>
</dbReference>
<evidence type="ECO:0000256" key="1">
    <source>
        <dbReference type="ARBA" id="ARBA00006479"/>
    </source>
</evidence>
<keyword evidence="2" id="KW-0812">Transmembrane</keyword>
<dbReference type="PROSITE" id="PS01125">
    <property type="entry name" value="ROK"/>
    <property type="match status" value="1"/>
</dbReference>
<dbReference type="PANTHER" id="PTHR18964">
    <property type="entry name" value="ROK (REPRESSOR, ORF, KINASE) FAMILY"/>
    <property type="match status" value="1"/>
</dbReference>
<organism evidence="3 6">
    <name type="scientific">Actinoallomurus iriomotensis</name>
    <dbReference type="NCBI Taxonomy" id="478107"/>
    <lineage>
        <taxon>Bacteria</taxon>
        <taxon>Bacillati</taxon>
        <taxon>Actinomycetota</taxon>
        <taxon>Actinomycetes</taxon>
        <taxon>Streptosporangiales</taxon>
        <taxon>Thermomonosporaceae</taxon>
        <taxon>Actinoallomurus</taxon>
    </lineage>
</organism>
<feature type="transmembrane region" description="Helical" evidence="2">
    <location>
        <begin position="321"/>
        <end position="348"/>
    </location>
</feature>
<keyword evidence="5" id="KW-1185">Reference proteome</keyword>
<dbReference type="PANTHER" id="PTHR18964:SF173">
    <property type="entry name" value="GLUCOKINASE"/>
    <property type="match status" value="1"/>
</dbReference>
<comment type="caution">
    <text evidence="3">The sequence shown here is derived from an EMBL/GenBank/DDBJ whole genome shotgun (WGS) entry which is preliminary data.</text>
</comment>
<keyword evidence="3" id="KW-0418">Kinase</keyword>
<dbReference type="SUPFAM" id="SSF46785">
    <property type="entry name" value="Winged helix' DNA-binding domain"/>
    <property type="match status" value="1"/>
</dbReference>
<dbReference type="Gene3D" id="3.30.420.40">
    <property type="match status" value="2"/>
</dbReference>
<reference evidence="3" key="1">
    <citation type="submission" date="2023-03" db="EMBL/GenBank/DDBJ databases">
        <title>Actinoallomurus iriomotensis NBRC 103681.</title>
        <authorList>
            <person name="Ichikawa N."/>
            <person name="Sato H."/>
            <person name="Tonouchi N."/>
        </authorList>
    </citation>
    <scope>NUCLEOTIDE SEQUENCE</scope>
    <source>
        <strain evidence="3">NBRC 103681</strain>
    </source>
</reference>
<dbReference type="Pfam" id="PF00480">
    <property type="entry name" value="ROK"/>
    <property type="match status" value="1"/>
</dbReference>
<evidence type="ECO:0000313" key="3">
    <source>
        <dbReference type="EMBL" id="GLY75645.1"/>
    </source>
</evidence>
<evidence type="ECO:0000313" key="6">
    <source>
        <dbReference type="Proteomes" id="UP001165135"/>
    </source>
</evidence>
<accession>A0A9W6RIW5</accession>
<proteinExistence type="inferred from homology"/>